<dbReference type="Proteomes" id="UP000199399">
    <property type="component" value="Unassembled WGS sequence"/>
</dbReference>
<dbReference type="PANTHER" id="PTHR35861:SF1">
    <property type="entry name" value="PHAGE TAIL SHEATH PROTEIN"/>
    <property type="match status" value="1"/>
</dbReference>
<dbReference type="InterPro" id="IPR020287">
    <property type="entry name" value="Tail_sheath_C"/>
</dbReference>
<dbReference type="Gene3D" id="3.40.50.11780">
    <property type="match status" value="1"/>
</dbReference>
<name>A0A1G7SAY5_9RHOB</name>
<dbReference type="Pfam" id="PF22671">
    <property type="entry name" value="Gp18_domIII_N"/>
    <property type="match status" value="1"/>
</dbReference>
<evidence type="ECO:0000313" key="5">
    <source>
        <dbReference type="EMBL" id="SDG19340.1"/>
    </source>
</evidence>
<reference evidence="6" key="1">
    <citation type="submission" date="2016-10" db="EMBL/GenBank/DDBJ databases">
        <authorList>
            <person name="Varghese N."/>
            <person name="Submissions S."/>
        </authorList>
    </citation>
    <scope>NUCLEOTIDE SEQUENCE [LARGE SCALE GENOMIC DNA]</scope>
    <source>
        <strain evidence="6">DSM 16477</strain>
    </source>
</reference>
<evidence type="ECO:0000259" key="3">
    <source>
        <dbReference type="Pfam" id="PF17482"/>
    </source>
</evidence>
<accession>A0A1G7SAY5</accession>
<dbReference type="AlphaFoldDB" id="A0A1G7SAY5"/>
<organism evidence="5 6">
    <name type="scientific">Sulfitobacter delicatus</name>
    <dbReference type="NCBI Taxonomy" id="218672"/>
    <lineage>
        <taxon>Bacteria</taxon>
        <taxon>Pseudomonadati</taxon>
        <taxon>Pseudomonadota</taxon>
        <taxon>Alphaproteobacteria</taxon>
        <taxon>Rhodobacterales</taxon>
        <taxon>Roseobacteraceae</taxon>
        <taxon>Sulfitobacter</taxon>
    </lineage>
</organism>
<dbReference type="Pfam" id="PF04984">
    <property type="entry name" value="Phage_sheath_1"/>
    <property type="match status" value="1"/>
</dbReference>
<dbReference type="OrthoDB" id="9767864at2"/>
<feature type="domain" description="Tail sheath protein Gp18-like" evidence="4">
    <location>
        <begin position="28"/>
        <end position="87"/>
    </location>
</feature>
<protein>
    <recommendedName>
        <fullName evidence="7">Phage tail protein</fullName>
    </recommendedName>
</protein>
<keyword evidence="6" id="KW-1185">Reference proteome</keyword>
<gene>
    <name evidence="5" type="ORF">SAMN04489759_105121</name>
</gene>
<feature type="domain" description="Tail sheath protein C-terminal" evidence="3">
    <location>
        <begin position="277"/>
        <end position="375"/>
    </location>
</feature>
<dbReference type="InterPro" id="IPR035089">
    <property type="entry name" value="Phage_sheath_subtilisin"/>
</dbReference>
<sequence>MPEQFLHGVEVVEIDTGTRPIRTVRSSVIGLVGTAPDADADKWPLNTPVLVAGKRSDAAGLGAAGTLAPAIDDIFDQVGAVVVVIRVEEGADDAATLSNIIGGTDAVTGAPEGLQVLLSAESVVKVAPRLIVVPEFSQEQAVVSELVSIATKLRAIIIADGPNSTDADAITYRENFGSDRIYLIDPWVKVWDTATSTEIVRPASARVAGVIAKSDAERGFWHSPSNRLIDGITGTARAIDFTLGDATSRANILNENEVTTIIQRDGYRLWGNRGLSADPKWAMIKRRRVADMINESIMQAHFWAVDRNADRTYFEDVIEGVNAYGRRMITVGALVGFKCWADPDLNTPEALEAGKVYFDYDWVETPTAEHITFRSMINNGYLSEVLPTA</sequence>
<dbReference type="PANTHER" id="PTHR35861">
    <property type="match status" value="1"/>
</dbReference>
<dbReference type="STRING" id="218672.SAMN04489759_105121"/>
<feature type="domain" description="Tail sheath protein subtilisin-like" evidence="2">
    <location>
        <begin position="111"/>
        <end position="273"/>
    </location>
</feature>
<dbReference type="EMBL" id="FNBP01000005">
    <property type="protein sequence ID" value="SDG19340.1"/>
    <property type="molecule type" value="Genomic_DNA"/>
</dbReference>
<dbReference type="InterPro" id="IPR054564">
    <property type="entry name" value="Gp18_domIII_N"/>
</dbReference>
<dbReference type="RefSeq" id="WP_093742171.1">
    <property type="nucleotide sequence ID" value="NZ_FNBP01000005.1"/>
</dbReference>
<dbReference type="InterPro" id="IPR052042">
    <property type="entry name" value="Tail_sheath_structural"/>
</dbReference>
<evidence type="ECO:0000259" key="2">
    <source>
        <dbReference type="Pfam" id="PF04984"/>
    </source>
</evidence>
<evidence type="ECO:0000256" key="1">
    <source>
        <dbReference type="ARBA" id="ARBA00008005"/>
    </source>
</evidence>
<evidence type="ECO:0000313" key="6">
    <source>
        <dbReference type="Proteomes" id="UP000199399"/>
    </source>
</evidence>
<dbReference type="Pfam" id="PF17482">
    <property type="entry name" value="Phage_sheath_1C"/>
    <property type="match status" value="1"/>
</dbReference>
<proteinExistence type="inferred from homology"/>
<evidence type="ECO:0000259" key="4">
    <source>
        <dbReference type="Pfam" id="PF22671"/>
    </source>
</evidence>
<evidence type="ECO:0008006" key="7">
    <source>
        <dbReference type="Google" id="ProtNLM"/>
    </source>
</evidence>
<comment type="similarity">
    <text evidence="1">Belongs to the myoviridae tail sheath protein family.</text>
</comment>